<feature type="region of interest" description="Disordered" evidence="2">
    <location>
        <begin position="1"/>
        <end position="63"/>
    </location>
</feature>
<dbReference type="GO" id="GO:0007165">
    <property type="term" value="P:signal transduction"/>
    <property type="evidence" value="ECO:0007669"/>
    <property type="project" value="TreeGrafter"/>
</dbReference>
<accession>A0A669BNY7</accession>
<dbReference type="InterPro" id="IPR008862">
    <property type="entry name" value="Tcp11"/>
</dbReference>
<sequence length="218" mass="23983">MPLNDERPNSTSSGEDQGSDVESSSERCDSMTLNSDLECSRDSFTSDSSSKHCTPSSSPPKTLTLDEVMESARDLFNLSLSHEIVMNRNFHLEPNSLPQDSYPALTPALQGTLTGQICNITQKDNPIRTLVEDRVQQYFMALISDPKPQSKIEQVPAGLTAIKPELAIIGAKFISLVNYNKTVYGPFYADILRKLMFSNSQPAANPPQNTAQDSVTHN</sequence>
<evidence type="ECO:0000256" key="2">
    <source>
        <dbReference type="SAM" id="MobiDB-lite"/>
    </source>
</evidence>
<evidence type="ECO:0000256" key="1">
    <source>
        <dbReference type="ARBA" id="ARBA00010954"/>
    </source>
</evidence>
<dbReference type="GeneTree" id="ENSGT00940000157835"/>
<dbReference type="AlphaFoldDB" id="A0A669BNY7"/>
<keyword evidence="4" id="KW-1185">Reference proteome</keyword>
<dbReference type="Ensembl" id="ENSONIT00000036894.1">
    <property type="protein sequence ID" value="ENSONIP00000036125.1"/>
    <property type="gene ID" value="ENSONIG00000011431.2"/>
</dbReference>
<protein>
    <submittedName>
        <fullName evidence="3">T-complex 11, testis-specific-like 2</fullName>
    </submittedName>
</protein>
<dbReference type="PANTHER" id="PTHR12832">
    <property type="entry name" value="TESTIS-SPECIFIC PROTEIN PBS13 T-COMPLEX 11"/>
    <property type="match status" value="1"/>
</dbReference>
<reference evidence="4" key="1">
    <citation type="submission" date="2012-01" db="EMBL/GenBank/DDBJ databases">
        <title>The Genome Sequence of Oreochromis niloticus (Nile Tilapia).</title>
        <authorList>
            <consortium name="Broad Institute Genome Assembly Team"/>
            <consortium name="Broad Institute Sequencing Platform"/>
            <person name="Di Palma F."/>
            <person name="Johnson J."/>
            <person name="Lander E.S."/>
            <person name="Lindblad-Toh K."/>
        </authorList>
    </citation>
    <scope>NUCLEOTIDE SEQUENCE [LARGE SCALE GENOMIC DNA]</scope>
</reference>
<name>A0A669BNY7_ORENI</name>
<proteinExistence type="inferred from homology"/>
<feature type="compositionally biased region" description="Low complexity" evidence="2">
    <location>
        <begin position="42"/>
        <end position="62"/>
    </location>
</feature>
<evidence type="ECO:0000313" key="4">
    <source>
        <dbReference type="Proteomes" id="UP000005207"/>
    </source>
</evidence>
<comment type="similarity">
    <text evidence="1">Belongs to the TCP11 family.</text>
</comment>
<evidence type="ECO:0000313" key="3">
    <source>
        <dbReference type="Ensembl" id="ENSONIP00000036125.1"/>
    </source>
</evidence>
<dbReference type="Pfam" id="PF05794">
    <property type="entry name" value="Tcp11"/>
    <property type="match status" value="1"/>
</dbReference>
<reference evidence="3" key="3">
    <citation type="submission" date="2025-09" db="UniProtKB">
        <authorList>
            <consortium name="Ensembl"/>
        </authorList>
    </citation>
    <scope>IDENTIFICATION</scope>
</reference>
<dbReference type="Proteomes" id="UP000005207">
    <property type="component" value="Linkage group LG17"/>
</dbReference>
<dbReference type="PANTHER" id="PTHR12832:SF17">
    <property type="entry name" value="T-COMPLEX PROTEIN 11-LIKE PROTEIN 2"/>
    <property type="match status" value="1"/>
</dbReference>
<gene>
    <name evidence="3" type="primary">tcp11l2</name>
</gene>
<feature type="compositionally biased region" description="Polar residues" evidence="2">
    <location>
        <begin position="9"/>
        <end position="22"/>
    </location>
</feature>
<reference evidence="3" key="2">
    <citation type="submission" date="2025-08" db="UniProtKB">
        <authorList>
            <consortium name="Ensembl"/>
        </authorList>
    </citation>
    <scope>IDENTIFICATION</scope>
</reference>
<organism evidence="3 4">
    <name type="scientific">Oreochromis niloticus</name>
    <name type="common">Nile tilapia</name>
    <name type="synonym">Tilapia nilotica</name>
    <dbReference type="NCBI Taxonomy" id="8128"/>
    <lineage>
        <taxon>Eukaryota</taxon>
        <taxon>Metazoa</taxon>
        <taxon>Chordata</taxon>
        <taxon>Craniata</taxon>
        <taxon>Vertebrata</taxon>
        <taxon>Euteleostomi</taxon>
        <taxon>Actinopterygii</taxon>
        <taxon>Neopterygii</taxon>
        <taxon>Teleostei</taxon>
        <taxon>Neoteleostei</taxon>
        <taxon>Acanthomorphata</taxon>
        <taxon>Ovalentaria</taxon>
        <taxon>Cichlomorphae</taxon>
        <taxon>Cichliformes</taxon>
        <taxon>Cichlidae</taxon>
        <taxon>African cichlids</taxon>
        <taxon>Pseudocrenilabrinae</taxon>
        <taxon>Oreochromini</taxon>
        <taxon>Oreochromis</taxon>
    </lineage>
</organism>